<keyword evidence="2" id="KW-1185">Reference proteome</keyword>
<dbReference type="EMBL" id="CP012808">
    <property type="protein sequence ID" value="ALH95715.1"/>
    <property type="molecule type" value="Genomic_DNA"/>
</dbReference>
<dbReference type="STRING" id="1324350.AOY20_09330"/>
<reference evidence="1 2" key="1">
    <citation type="journal article" date="2015" name="Int. J. Syst. Evol. Microbiol.">
        <title>Acinetobacter equi sp. nov. isolated from horse faeces.</title>
        <authorList>
            <person name="Poppel M.T."/>
            <person name="Skiebe E."/>
            <person name="Laue M."/>
            <person name="Bergmann H."/>
            <person name="Ebersberger I."/>
            <person name="Garn T."/>
            <person name="Fruth A."/>
            <person name="Baumgardt S."/>
            <person name="Busse H.J."/>
            <person name="Wilharm G."/>
        </authorList>
    </citation>
    <scope>NUCLEOTIDE SEQUENCE [LARGE SCALE GENOMIC DNA]</scope>
    <source>
        <strain evidence="1 2">114</strain>
    </source>
</reference>
<accession>A0A0N7GXU8</accession>
<gene>
    <name evidence="1" type="ORF">AOY20_09330</name>
</gene>
<proteinExistence type="predicted"/>
<protein>
    <submittedName>
        <fullName evidence="1">Uncharacterized protein</fullName>
    </submittedName>
</protein>
<name>A0A0N7GXU8_9GAMM</name>
<evidence type="ECO:0000313" key="1">
    <source>
        <dbReference type="EMBL" id="ALH95715.1"/>
    </source>
</evidence>
<dbReference type="AlphaFoldDB" id="A0A0N7GXU8"/>
<evidence type="ECO:0000313" key="2">
    <source>
        <dbReference type="Proteomes" id="UP000064939"/>
    </source>
</evidence>
<sequence>MKFFEIIVKDQFNKIYYVIATYEDNISINTKTPTNICFLTIKNEDIKPSFDLLFKSKFSGKIYRVI</sequence>
<organism evidence="1 2">
    <name type="scientific">Acinetobacter equi</name>
    <dbReference type="NCBI Taxonomy" id="1324350"/>
    <lineage>
        <taxon>Bacteria</taxon>
        <taxon>Pseudomonadati</taxon>
        <taxon>Pseudomonadota</taxon>
        <taxon>Gammaproteobacteria</taxon>
        <taxon>Moraxellales</taxon>
        <taxon>Moraxellaceae</taxon>
        <taxon>Acinetobacter</taxon>
    </lineage>
</organism>
<dbReference type="KEGG" id="aei:AOY20_09330"/>
<dbReference type="Proteomes" id="UP000064939">
    <property type="component" value="Chromosome"/>
</dbReference>